<organism evidence="6">
    <name type="scientific">Phallusia mammillata</name>
    <dbReference type="NCBI Taxonomy" id="59560"/>
    <lineage>
        <taxon>Eukaryota</taxon>
        <taxon>Metazoa</taxon>
        <taxon>Chordata</taxon>
        <taxon>Tunicata</taxon>
        <taxon>Ascidiacea</taxon>
        <taxon>Phlebobranchia</taxon>
        <taxon>Ascidiidae</taxon>
        <taxon>Phallusia</taxon>
    </lineage>
</organism>
<feature type="domain" description="SRCR" evidence="5">
    <location>
        <begin position="586"/>
        <end position="687"/>
    </location>
</feature>
<dbReference type="PANTHER" id="PTHR19328:SF75">
    <property type="entry name" value="ALDOSE SUGAR DEHYDROGENASE YLII"/>
    <property type="match status" value="1"/>
</dbReference>
<dbReference type="InterPro" id="IPR012938">
    <property type="entry name" value="Glc/Sorbosone_DH"/>
</dbReference>
<evidence type="ECO:0000256" key="3">
    <source>
        <dbReference type="PROSITE-ProRule" id="PRU00196"/>
    </source>
</evidence>
<evidence type="ECO:0000259" key="5">
    <source>
        <dbReference type="PROSITE" id="PS50287"/>
    </source>
</evidence>
<dbReference type="PRINTS" id="PR00258">
    <property type="entry name" value="SPERACTRCPTR"/>
</dbReference>
<dbReference type="Gene3D" id="2.120.10.30">
    <property type="entry name" value="TolB, C-terminal domain"/>
    <property type="match status" value="1"/>
</dbReference>
<dbReference type="InterPro" id="IPR011041">
    <property type="entry name" value="Quinoprot_gluc/sorb_DH_b-prop"/>
</dbReference>
<evidence type="ECO:0000256" key="4">
    <source>
        <dbReference type="SAM" id="SignalP"/>
    </source>
</evidence>
<dbReference type="GO" id="GO:0016020">
    <property type="term" value="C:membrane"/>
    <property type="evidence" value="ECO:0007669"/>
    <property type="project" value="InterPro"/>
</dbReference>
<dbReference type="Pfam" id="PF07995">
    <property type="entry name" value="GSDH"/>
    <property type="match status" value="1"/>
</dbReference>
<keyword evidence="1 4" id="KW-0732">Signal</keyword>
<evidence type="ECO:0000256" key="1">
    <source>
        <dbReference type="ARBA" id="ARBA00022729"/>
    </source>
</evidence>
<dbReference type="InterPro" id="IPR011042">
    <property type="entry name" value="6-blade_b-propeller_TolB-like"/>
</dbReference>
<dbReference type="SUPFAM" id="SSF56487">
    <property type="entry name" value="SRCR-like"/>
    <property type="match status" value="1"/>
</dbReference>
<dbReference type="AlphaFoldDB" id="A0A6F9DEZ8"/>
<proteinExistence type="evidence at transcript level"/>
<reference evidence="6" key="1">
    <citation type="submission" date="2020-04" db="EMBL/GenBank/DDBJ databases">
        <authorList>
            <person name="Neveu A P."/>
        </authorList>
    </citation>
    <scope>NUCLEOTIDE SEQUENCE</scope>
    <source>
        <tissue evidence="6">Whole embryo</tissue>
    </source>
</reference>
<feature type="signal peptide" evidence="4">
    <location>
        <begin position="1"/>
        <end position="17"/>
    </location>
</feature>
<dbReference type="Pfam" id="PF00530">
    <property type="entry name" value="SRCR"/>
    <property type="match status" value="1"/>
</dbReference>
<feature type="disulfide bond" evidence="3">
    <location>
        <begin position="612"/>
        <end position="676"/>
    </location>
</feature>
<feature type="chain" id="PRO_5026115333" evidence="4">
    <location>
        <begin position="18"/>
        <end position="687"/>
    </location>
</feature>
<accession>A0A6F9DEZ8</accession>
<keyword evidence="2 3" id="KW-1015">Disulfide bond</keyword>
<evidence type="ECO:0000256" key="2">
    <source>
        <dbReference type="ARBA" id="ARBA00023157"/>
    </source>
</evidence>
<dbReference type="PROSITE" id="PS50287">
    <property type="entry name" value="SRCR_2"/>
    <property type="match status" value="1"/>
</dbReference>
<dbReference type="InterPro" id="IPR036772">
    <property type="entry name" value="SRCR-like_dom_sf"/>
</dbReference>
<gene>
    <name evidence="6" type="primary">Hhipl1</name>
</gene>
<evidence type="ECO:0000313" key="6">
    <source>
        <dbReference type="EMBL" id="CAB3252801.1"/>
    </source>
</evidence>
<dbReference type="SMART" id="SM00202">
    <property type="entry name" value="SR"/>
    <property type="match status" value="1"/>
</dbReference>
<dbReference type="EMBL" id="LR785748">
    <property type="protein sequence ID" value="CAB3252801.1"/>
    <property type="molecule type" value="mRNA"/>
</dbReference>
<protein>
    <submittedName>
        <fullName evidence="6">HHIP-like protein 1</fullName>
    </submittedName>
</protein>
<dbReference type="PANTHER" id="PTHR19328">
    <property type="entry name" value="HEDGEHOG-INTERACTING PROTEIN"/>
    <property type="match status" value="1"/>
</dbReference>
<sequence length="687" mass="76747">MLQIVFCVLLSFGFTASHPQCLDYRPPFRPSTDFLLCTDYQNIGCCGDDREILTKYIQKMDTLSRRDQEVCGPFIKDILCQECSPYAAHLYNAEASENPNAFPSLCPWYLFQFLTLCHRLVPDLSVPLPLPIPDKDYCFPSILNKTKSESVGTVKISDQGNCMQLCVKEVVNNIYTPTAAAHANDGTHRLFVAEQRGVIWVFLPDFTRLEPPFLDIQNVTYSSKRAYDERGLLDLVFHPNYRFNGLFYILYSTRFKGQHVSRVSEFKVSRNMNKALRSTERVVIDIPQPATNHNGGKILFKDGLLYIFTGDGGKAGDPWGNAKNIGSLLGKALRVDVDNRPDGQAYGIPPDNPFIFRPGAKPEVYAYGLRNPWRCSVDRGDRVTGQGAGRIFCGDVGQDKYEEIDIIENGRNYGWNGYEGNACFRSGICSNIRNHEPPIAVYGHNEGKSITGGYVYRGCDSPNLNGLYIFADWANGKLFYLKEDNGSWIRGRICVGDENVCVNGGLSGRHVRYITSFTEDEKGELYILATNYAEEGNFGGRIYKLVDPSRGGNPLECQTQSVIASTLSPGTQTNPFTPITETTLAYRLVGAIQRNTGRVEIRWDNGPWGTICDDLWGRKEAEVVCRALGYRMAVAAKGRAAYGRGFGPIHLDNLRCTGNEKSLLECPHRGWDNHDCSHAEDASVVCL</sequence>
<feature type="disulfide bond" evidence="3">
    <location>
        <begin position="625"/>
        <end position="686"/>
    </location>
</feature>
<feature type="disulfide bond" evidence="3">
    <location>
        <begin position="656"/>
        <end position="666"/>
    </location>
</feature>
<dbReference type="Gene3D" id="3.10.250.10">
    <property type="entry name" value="SRCR-like domain"/>
    <property type="match status" value="1"/>
</dbReference>
<dbReference type="FunFam" id="3.10.250.10:FF:000001">
    <property type="entry name" value="Lysyl oxidase 4 isoform X1"/>
    <property type="match status" value="1"/>
</dbReference>
<name>A0A6F9DEZ8_9ASCI</name>
<dbReference type="InterPro" id="IPR001190">
    <property type="entry name" value="SRCR"/>
</dbReference>
<dbReference type="SUPFAM" id="SSF50952">
    <property type="entry name" value="Soluble quinoprotein glucose dehydrogenase"/>
    <property type="match status" value="1"/>
</dbReference>